<keyword evidence="3" id="KW-0238">DNA-binding</keyword>
<proteinExistence type="predicted"/>
<dbReference type="InterPro" id="IPR036390">
    <property type="entry name" value="WH_DNA-bd_sf"/>
</dbReference>
<dbReference type="Proteomes" id="UP001283109">
    <property type="component" value="Unassembled WGS sequence"/>
</dbReference>
<feature type="region of interest" description="Disordered" evidence="5">
    <location>
        <begin position="148"/>
        <end position="197"/>
    </location>
</feature>
<keyword evidence="8" id="KW-1185">Reference proteome</keyword>
<comment type="subcellular location">
    <subcellularLocation>
        <location evidence="1">Cytoplasm</location>
    </subcellularLocation>
</comment>
<evidence type="ECO:0000313" key="7">
    <source>
        <dbReference type="EMBL" id="MDW4574467.1"/>
    </source>
</evidence>
<reference evidence="7 8" key="1">
    <citation type="submission" date="2023-11" db="EMBL/GenBank/DDBJ databases">
        <title>Draft genome sequence of Microbacterium arthrosphaerae JCM 30492.</title>
        <authorList>
            <person name="Zhang G."/>
            <person name="Ding Y."/>
        </authorList>
    </citation>
    <scope>NUCLEOTIDE SEQUENCE [LARGE SCALE GENOMIC DNA]</scope>
    <source>
        <strain evidence="7 8">JCM 30492</strain>
    </source>
</reference>
<dbReference type="InterPro" id="IPR023187">
    <property type="entry name" value="Tscrpt_reg_MarR-type_CS"/>
</dbReference>
<evidence type="ECO:0000313" key="8">
    <source>
        <dbReference type="Proteomes" id="UP001283109"/>
    </source>
</evidence>
<dbReference type="InterPro" id="IPR039422">
    <property type="entry name" value="MarR/SlyA-like"/>
</dbReference>
<dbReference type="RefSeq" id="WP_318354961.1">
    <property type="nucleotide sequence ID" value="NZ_JAWQEV010000008.1"/>
</dbReference>
<dbReference type="SMART" id="SM00347">
    <property type="entry name" value="HTH_MARR"/>
    <property type="match status" value="1"/>
</dbReference>
<evidence type="ECO:0000256" key="2">
    <source>
        <dbReference type="ARBA" id="ARBA00023015"/>
    </source>
</evidence>
<comment type="caution">
    <text evidence="7">The sequence shown here is derived from an EMBL/GenBank/DDBJ whole genome shotgun (WGS) entry which is preliminary data.</text>
</comment>
<evidence type="ECO:0000259" key="6">
    <source>
        <dbReference type="PROSITE" id="PS50995"/>
    </source>
</evidence>
<dbReference type="EMBL" id="JAWQEV010000008">
    <property type="protein sequence ID" value="MDW4574467.1"/>
    <property type="molecule type" value="Genomic_DNA"/>
</dbReference>
<dbReference type="SUPFAM" id="SSF46785">
    <property type="entry name" value="Winged helix' DNA-binding domain"/>
    <property type="match status" value="1"/>
</dbReference>
<organism evidence="7 8">
    <name type="scientific">Microbacterium arthrosphaerae</name>
    <dbReference type="NCBI Taxonomy" id="792652"/>
    <lineage>
        <taxon>Bacteria</taxon>
        <taxon>Bacillati</taxon>
        <taxon>Actinomycetota</taxon>
        <taxon>Actinomycetes</taxon>
        <taxon>Micrococcales</taxon>
        <taxon>Microbacteriaceae</taxon>
        <taxon>Microbacterium</taxon>
    </lineage>
</organism>
<protein>
    <submittedName>
        <fullName evidence="7">MarR family transcriptional regulator</fullName>
    </submittedName>
</protein>
<accession>A0ABU4H553</accession>
<evidence type="ECO:0000256" key="5">
    <source>
        <dbReference type="SAM" id="MobiDB-lite"/>
    </source>
</evidence>
<dbReference type="InterPro" id="IPR000835">
    <property type="entry name" value="HTH_MarR-typ"/>
</dbReference>
<sequence>MSEPAATLESSVCFALYTSMQTTLQLYRELLEPWGLTYQQLMVLAVVWERGEVSPGELAESLCLDASSVSGLVGRLERLGYLEREHRTSDRRSVRVTATERALAVRGELGHIEGCVAEAMQVTPADAESVVATLRSLRRSMLGYDARAATTAGRTHPYARDDGRAVTAPRPPRPQARGKARTAAAASVSDSPRKDNA</sequence>
<dbReference type="PANTHER" id="PTHR33164">
    <property type="entry name" value="TRANSCRIPTIONAL REGULATOR, MARR FAMILY"/>
    <property type="match status" value="1"/>
</dbReference>
<dbReference type="PRINTS" id="PR00598">
    <property type="entry name" value="HTHMARR"/>
</dbReference>
<evidence type="ECO:0000256" key="4">
    <source>
        <dbReference type="ARBA" id="ARBA00023163"/>
    </source>
</evidence>
<dbReference type="Gene3D" id="1.10.10.10">
    <property type="entry name" value="Winged helix-like DNA-binding domain superfamily/Winged helix DNA-binding domain"/>
    <property type="match status" value="1"/>
</dbReference>
<dbReference type="InterPro" id="IPR036388">
    <property type="entry name" value="WH-like_DNA-bd_sf"/>
</dbReference>
<dbReference type="PROSITE" id="PS01117">
    <property type="entry name" value="HTH_MARR_1"/>
    <property type="match status" value="1"/>
</dbReference>
<dbReference type="Pfam" id="PF01047">
    <property type="entry name" value="MarR"/>
    <property type="match status" value="1"/>
</dbReference>
<dbReference type="PROSITE" id="PS50995">
    <property type="entry name" value="HTH_MARR_2"/>
    <property type="match status" value="1"/>
</dbReference>
<gene>
    <name evidence="7" type="ORF">R8Z58_16945</name>
</gene>
<dbReference type="PANTHER" id="PTHR33164:SF5">
    <property type="entry name" value="ORGANIC HYDROPEROXIDE RESISTANCE TRANSCRIPTIONAL REGULATOR"/>
    <property type="match status" value="1"/>
</dbReference>
<keyword evidence="2" id="KW-0805">Transcription regulation</keyword>
<name>A0ABU4H553_9MICO</name>
<evidence type="ECO:0000256" key="1">
    <source>
        <dbReference type="ARBA" id="ARBA00004496"/>
    </source>
</evidence>
<keyword evidence="4" id="KW-0804">Transcription</keyword>
<feature type="domain" description="HTH marR-type" evidence="6">
    <location>
        <begin position="1"/>
        <end position="139"/>
    </location>
</feature>
<evidence type="ECO:0000256" key="3">
    <source>
        <dbReference type="ARBA" id="ARBA00023125"/>
    </source>
</evidence>